<evidence type="ECO:0000259" key="8">
    <source>
        <dbReference type="PROSITE" id="PS50067"/>
    </source>
</evidence>
<dbReference type="GO" id="GO:0008017">
    <property type="term" value="F:microtubule binding"/>
    <property type="evidence" value="ECO:0007669"/>
    <property type="project" value="InterPro"/>
</dbReference>
<dbReference type="GO" id="GO:0003777">
    <property type="term" value="F:microtubule motor activity"/>
    <property type="evidence" value="ECO:0007669"/>
    <property type="project" value="InterPro"/>
</dbReference>
<comment type="similarity">
    <text evidence="5">Belongs to the TRAFAC class myosin-kinesin ATPase superfamily. Kinesin family.</text>
</comment>
<feature type="binding site" evidence="5">
    <location>
        <begin position="106"/>
        <end position="113"/>
    </location>
    <ligand>
        <name>ATP</name>
        <dbReference type="ChEBI" id="CHEBI:30616"/>
    </ligand>
</feature>
<dbReference type="SUPFAM" id="SSF52540">
    <property type="entry name" value="P-loop containing nucleoside triphosphate hydrolases"/>
    <property type="match status" value="1"/>
</dbReference>
<evidence type="ECO:0000256" key="3">
    <source>
        <dbReference type="ARBA" id="ARBA00023054"/>
    </source>
</evidence>
<evidence type="ECO:0000256" key="5">
    <source>
        <dbReference type="PROSITE-ProRule" id="PRU00283"/>
    </source>
</evidence>
<dbReference type="GO" id="GO:0007018">
    <property type="term" value="P:microtubule-based movement"/>
    <property type="evidence" value="ECO:0007669"/>
    <property type="project" value="InterPro"/>
</dbReference>
<keyword evidence="1 5" id="KW-0547">Nucleotide-binding</keyword>
<dbReference type="PROSITE" id="PS50067">
    <property type="entry name" value="KINESIN_MOTOR_2"/>
    <property type="match status" value="1"/>
</dbReference>
<evidence type="ECO:0000256" key="2">
    <source>
        <dbReference type="ARBA" id="ARBA00022840"/>
    </source>
</evidence>
<dbReference type="GeneID" id="34619479"/>
<dbReference type="PANTHER" id="PTHR47117">
    <property type="entry name" value="STAR-RELATED LIPID TRANSFER PROTEIN 9"/>
    <property type="match status" value="1"/>
</dbReference>
<proteinExistence type="inferred from homology"/>
<evidence type="ECO:0000313" key="9">
    <source>
        <dbReference type="Proteomes" id="UP000515125"/>
    </source>
</evidence>
<dbReference type="InterPro" id="IPR027417">
    <property type="entry name" value="P-loop_NTPase"/>
</dbReference>
<feature type="coiled-coil region" evidence="6">
    <location>
        <begin position="483"/>
        <end position="547"/>
    </location>
</feature>
<dbReference type="SUPFAM" id="SSF49879">
    <property type="entry name" value="SMAD/FHA domain"/>
    <property type="match status" value="1"/>
</dbReference>
<dbReference type="Proteomes" id="UP000515125">
    <property type="component" value="Unplaced"/>
</dbReference>
<organism evidence="9 10">
    <name type="scientific">Cyclospora cayetanensis</name>
    <dbReference type="NCBI Taxonomy" id="88456"/>
    <lineage>
        <taxon>Eukaryota</taxon>
        <taxon>Sar</taxon>
        <taxon>Alveolata</taxon>
        <taxon>Apicomplexa</taxon>
        <taxon>Conoidasida</taxon>
        <taxon>Coccidia</taxon>
        <taxon>Eucoccidiorida</taxon>
        <taxon>Eimeriorina</taxon>
        <taxon>Eimeriidae</taxon>
        <taxon>Cyclospora</taxon>
    </lineage>
</organism>
<accession>A0A6P6RTT0</accession>
<feature type="compositionally biased region" description="Basic and acidic residues" evidence="7">
    <location>
        <begin position="1030"/>
        <end position="1045"/>
    </location>
</feature>
<evidence type="ECO:0000313" key="10">
    <source>
        <dbReference type="RefSeq" id="XP_026190515.1"/>
    </source>
</evidence>
<evidence type="ECO:0000256" key="4">
    <source>
        <dbReference type="ARBA" id="ARBA00023175"/>
    </source>
</evidence>
<keyword evidence="9" id="KW-1185">Reference proteome</keyword>
<dbReference type="RefSeq" id="XP_026190515.1">
    <property type="nucleotide sequence ID" value="XM_026334730.1"/>
</dbReference>
<dbReference type="SMART" id="SM00129">
    <property type="entry name" value="KISc"/>
    <property type="match status" value="1"/>
</dbReference>
<gene>
    <name evidence="10" type="primary">LOC34619479</name>
</gene>
<keyword evidence="4 5" id="KW-0505">Motor protein</keyword>
<feature type="region of interest" description="Disordered" evidence="7">
    <location>
        <begin position="808"/>
        <end position="1078"/>
    </location>
</feature>
<dbReference type="Gene3D" id="2.60.200.20">
    <property type="match status" value="1"/>
</dbReference>
<dbReference type="OrthoDB" id="354488at2759"/>
<keyword evidence="3 6" id="KW-0175">Coiled coil</keyword>
<dbReference type="InterPro" id="IPR001752">
    <property type="entry name" value="Kinesin_motor_dom"/>
</dbReference>
<feature type="compositionally biased region" description="Polar residues" evidence="7">
    <location>
        <begin position="813"/>
        <end position="836"/>
    </location>
</feature>
<evidence type="ECO:0000256" key="1">
    <source>
        <dbReference type="ARBA" id="ARBA00022741"/>
    </source>
</evidence>
<dbReference type="InterPro" id="IPR008984">
    <property type="entry name" value="SMAD_FHA_dom_sf"/>
</dbReference>
<dbReference type="GO" id="GO:0005524">
    <property type="term" value="F:ATP binding"/>
    <property type="evidence" value="ECO:0007669"/>
    <property type="project" value="UniProtKB-UniRule"/>
</dbReference>
<feature type="coiled-coil region" evidence="6">
    <location>
        <begin position="231"/>
        <end position="291"/>
    </location>
</feature>
<sequence length="1078" mass="120988">MSNVKVAVRVRPFNQREKDMDSLCCVSMRGNSTTITDLEGAERAEPRTFTFDYSFWSHDGFEEVDGHSRPLPGSNYADQEAVFNQLGIEVLDNAWEGYHACLFAYGQTGAGKSYSMMGYGKNKGIIPTACEEIFKRINSNTEAGKTFEVQVGMLEIYNECVQDLLCKPTERPKGGLEIRESRQLGVFVEGLTKTAVSSFEEIQAVTERGTANRTGKAKKIKNNAVINEDPTERLIRELKEENAKLKALLEGQGAGRGVANVQSEEETLALRRAHEEEIRAMEAAIADMQRSWEEKLAEAHARAPKQDPGPDWHSVAHLTVLNEDPLLSGSLSFEIPSFPDKLEMGRRDSTTNPSLALSGSGICPRHCYLQQTNGDKAEGQNAAARLVVLEGGKCTYLNGKKVEGGESVELNSGDRIVVGQTYAFLVMLPGQGGLQREELLSFYSYEAVMRELALEQGGLQSVTKTEQQIEEETMQKTQFVCKLRETEQAMQKQKDEYEAKLQAMQQQASDDQLQKIHEEFQIEQLKLETKKREIEFQELKRRQSEADILMLNEKLTRLLPLIREANVIAQELGKPYELKPKLQIDVSARGKRTEVAVGVHFKEIEVYTWHSAVLENRIFLMRELFEKWIEAKDKHAFIEDYKVIVSRVMGLPPEKSQRVCVRYRPYLSDESFVTPMVDGQGQCADINYSRLLVQQPVTEEFLDYLQSDVLRFEVWGRDEKALEALRAREGLCKRYTYNGYDRLGIADATYNVLATLPSMQATDSVATGAAKAAAVGARKAKEPQKEALEQALGRDSISGKYMYNGYRTKADEQQQPQGETTVKQPKQTATEASPQEPQRRSAGERAAREKKKDSEKRKAESKNSKEASGRKRNSSLNIRRWSRGKTAVQGGASEDKGKSSDFQRTSTAGEPASDGARKQQNATDNAANPPPACSTHKAPTTPKVKKNKPAKAVASRDALAAQAETDAPEGTAPTAGNKQVDSEQQELPPNTELQLERQQEQGVHQKERLEQTEEQPEKEKPELQQQQKNQDPKQQQELRNDKETEQQEQQHGASDDEQQEQRKAHLFRHSQNACCIIQ</sequence>
<evidence type="ECO:0000256" key="6">
    <source>
        <dbReference type="SAM" id="Coils"/>
    </source>
</evidence>
<dbReference type="AlphaFoldDB" id="A0A6P6RTT0"/>
<feature type="domain" description="Kinesin motor" evidence="8">
    <location>
        <begin position="3"/>
        <end position="214"/>
    </location>
</feature>
<dbReference type="Pfam" id="PF00498">
    <property type="entry name" value="FHA"/>
    <property type="match status" value="1"/>
</dbReference>
<dbReference type="InterPro" id="IPR036961">
    <property type="entry name" value="Kinesin_motor_dom_sf"/>
</dbReference>
<feature type="compositionally biased region" description="Basic and acidic residues" evidence="7">
    <location>
        <begin position="994"/>
        <end position="1022"/>
    </location>
</feature>
<protein>
    <submittedName>
        <fullName evidence="10">Kinesin-related protein 1</fullName>
    </submittedName>
</protein>
<keyword evidence="2 5" id="KW-0067">ATP-binding</keyword>
<dbReference type="Gene3D" id="3.40.850.10">
    <property type="entry name" value="Kinesin motor domain"/>
    <property type="match status" value="1"/>
</dbReference>
<reference evidence="10" key="1">
    <citation type="submission" date="2025-08" db="UniProtKB">
        <authorList>
            <consortium name="RefSeq"/>
        </authorList>
    </citation>
    <scope>IDENTIFICATION</scope>
</reference>
<evidence type="ECO:0000256" key="7">
    <source>
        <dbReference type="SAM" id="MobiDB-lite"/>
    </source>
</evidence>
<feature type="compositionally biased region" description="Basic and acidic residues" evidence="7">
    <location>
        <begin position="837"/>
        <end position="869"/>
    </location>
</feature>
<feature type="compositionally biased region" description="Polar residues" evidence="7">
    <location>
        <begin position="1069"/>
        <end position="1078"/>
    </location>
</feature>
<name>A0A6P6RTT0_9EIME</name>
<dbReference type="InterPro" id="IPR000253">
    <property type="entry name" value="FHA_dom"/>
</dbReference>
<dbReference type="Pfam" id="PF00225">
    <property type="entry name" value="Kinesin"/>
    <property type="match status" value="1"/>
</dbReference>